<dbReference type="InterPro" id="IPR040720">
    <property type="entry name" value="GH81_C"/>
</dbReference>
<dbReference type="Gene3D" id="2.70.98.30">
    <property type="entry name" value="Golgi alpha-mannosidase II, domain 4"/>
    <property type="match status" value="1"/>
</dbReference>
<keyword evidence="7" id="KW-0961">Cell wall biogenesis/degradation</keyword>
<organism evidence="11 12">
    <name type="scientific">Piscinibacter terrae</name>
    <dbReference type="NCBI Taxonomy" id="2496871"/>
    <lineage>
        <taxon>Bacteria</taxon>
        <taxon>Pseudomonadati</taxon>
        <taxon>Pseudomonadota</taxon>
        <taxon>Betaproteobacteria</taxon>
        <taxon>Burkholderiales</taxon>
        <taxon>Sphaerotilaceae</taxon>
        <taxon>Piscinibacter</taxon>
    </lineage>
</organism>
<gene>
    <name evidence="11" type="ORF">DZC73_18470</name>
</gene>
<dbReference type="GO" id="GO:0071555">
    <property type="term" value="P:cell wall organization"/>
    <property type="evidence" value="ECO:0007669"/>
    <property type="project" value="UniProtKB-KW"/>
</dbReference>
<evidence type="ECO:0000256" key="5">
    <source>
        <dbReference type="ARBA" id="ARBA00023277"/>
    </source>
</evidence>
<dbReference type="PANTHER" id="PTHR31983">
    <property type="entry name" value="ENDO-1,3(4)-BETA-GLUCANASE 1"/>
    <property type="match status" value="1"/>
</dbReference>
<dbReference type="EMBL" id="QUSW01000005">
    <property type="protein sequence ID" value="RQP23106.1"/>
    <property type="molecule type" value="Genomic_DNA"/>
</dbReference>
<evidence type="ECO:0000256" key="4">
    <source>
        <dbReference type="ARBA" id="ARBA00022801"/>
    </source>
</evidence>
<reference evidence="11 12" key="1">
    <citation type="submission" date="2018-08" db="EMBL/GenBank/DDBJ databases">
        <authorList>
            <person name="Khan S.A."/>
            <person name="Jeon C.O."/>
            <person name="Chun B.H."/>
            <person name="Jeong S.E."/>
        </authorList>
    </citation>
    <scope>NUCLEOTIDE SEQUENCE [LARGE SCALE GENOMIC DNA]</scope>
    <source>
        <strain evidence="11 12">S-16</strain>
    </source>
</reference>
<proteinExistence type="inferred from homology"/>
<evidence type="ECO:0000256" key="1">
    <source>
        <dbReference type="ARBA" id="ARBA00000382"/>
    </source>
</evidence>
<comment type="similarity">
    <text evidence="2">Belongs to the glycosyl hydrolase 81 family.</text>
</comment>
<dbReference type="GO" id="GO:0052861">
    <property type="term" value="F:endo-1,3(4)-beta-glucanase activity"/>
    <property type="evidence" value="ECO:0007669"/>
    <property type="project" value="InterPro"/>
</dbReference>
<evidence type="ECO:0000256" key="6">
    <source>
        <dbReference type="ARBA" id="ARBA00023295"/>
    </source>
</evidence>
<name>A0A3N7HPQ2_9BURK</name>
<reference evidence="11 12" key="2">
    <citation type="submission" date="2018-12" db="EMBL/GenBank/DDBJ databases">
        <title>Rhizobacter gummiphilus sp. nov., a rubber-degrading bacterium isolated from the soil of a botanical garden in Japan.</title>
        <authorList>
            <person name="Shunsuke S.S."/>
        </authorList>
    </citation>
    <scope>NUCLEOTIDE SEQUENCE [LARGE SCALE GENOMIC DNA]</scope>
    <source>
        <strain evidence="11 12">S-16</strain>
    </source>
</reference>
<keyword evidence="8" id="KW-0624">Polysaccharide degradation</keyword>
<evidence type="ECO:0000313" key="12">
    <source>
        <dbReference type="Proteomes" id="UP000267464"/>
    </source>
</evidence>
<dbReference type="GO" id="GO:0000272">
    <property type="term" value="P:polysaccharide catabolic process"/>
    <property type="evidence" value="ECO:0007669"/>
    <property type="project" value="UniProtKB-KW"/>
</dbReference>
<evidence type="ECO:0000256" key="2">
    <source>
        <dbReference type="ARBA" id="ARBA00010730"/>
    </source>
</evidence>
<dbReference type="InterPro" id="IPR005200">
    <property type="entry name" value="Endo-beta-glucanase"/>
</dbReference>
<comment type="catalytic activity">
    <reaction evidence="1">
        <text>Hydrolysis of (1-&gt;3)-beta-D-glucosidic linkages in (1-&gt;3)-beta-D-glucans.</text>
        <dbReference type="EC" id="3.2.1.39"/>
    </reaction>
</comment>
<evidence type="ECO:0000256" key="9">
    <source>
        <dbReference type="SAM" id="SignalP"/>
    </source>
</evidence>
<dbReference type="Proteomes" id="UP000267464">
    <property type="component" value="Unassembled WGS sequence"/>
</dbReference>
<dbReference type="EC" id="3.2.1.39" evidence="3"/>
<accession>A0A3N7HPQ2</accession>
<keyword evidence="6" id="KW-0326">Glycosidase</keyword>
<evidence type="ECO:0000256" key="7">
    <source>
        <dbReference type="ARBA" id="ARBA00023316"/>
    </source>
</evidence>
<evidence type="ECO:0000259" key="10">
    <source>
        <dbReference type="Pfam" id="PF17652"/>
    </source>
</evidence>
<keyword evidence="4 11" id="KW-0378">Hydrolase</keyword>
<keyword evidence="5" id="KW-0119">Carbohydrate metabolism</keyword>
<protein>
    <recommendedName>
        <fullName evidence="3">glucan endo-1,3-beta-D-glucosidase</fullName>
        <ecNumber evidence="3">3.2.1.39</ecNumber>
    </recommendedName>
</protein>
<evidence type="ECO:0000313" key="11">
    <source>
        <dbReference type="EMBL" id="RQP23106.1"/>
    </source>
</evidence>
<dbReference type="AlphaFoldDB" id="A0A3N7HPQ2"/>
<feature type="chain" id="PRO_5018173829" description="glucan endo-1,3-beta-D-glucosidase" evidence="9">
    <location>
        <begin position="20"/>
        <end position="760"/>
    </location>
</feature>
<feature type="domain" description="Glycosyl hydrolase family 81 C-terminal" evidence="10">
    <location>
        <begin position="345"/>
        <end position="681"/>
    </location>
</feature>
<dbReference type="GO" id="GO:0042973">
    <property type="term" value="F:glucan endo-1,3-beta-D-glucosidase activity"/>
    <property type="evidence" value="ECO:0007669"/>
    <property type="project" value="UniProtKB-EC"/>
</dbReference>
<keyword evidence="9" id="KW-0732">Signal</keyword>
<dbReference type="Pfam" id="PF17652">
    <property type="entry name" value="Glyco_hydro81C"/>
    <property type="match status" value="1"/>
</dbReference>
<evidence type="ECO:0000256" key="3">
    <source>
        <dbReference type="ARBA" id="ARBA00012780"/>
    </source>
</evidence>
<sequence>MVALMLSTSAIAAMPTAHANEVKVGLGHYLTHLRAGGEREPPAVLPTADGKPRPVPTNQWYSSLFFARWPQPLYAQPGSYRVTDEGFHIDRPLKEAALSPQREENDIIAMHRSTLTLVADFEMKGAKAGRSSDWAVDVVAGDDKDAMTVTIAHGSPYSFHRLTRGDVTFRAMQPLVVFDQSADGRALGIVADNKAFGIYAPTGGKFEVQADGRVRLTLPDHKRFFSVAVLPSKDAGVLAEFHKRAYGFITDTRADYVYDEKHGEVTTTFTVKTEVMEGSDSGTLFGLYPHQWYRNPLVNITLPYEYDTIRGPLKLLAGSKFQTRLKFNGIMPFWPGLGDAEQIGKLKEYLATDTQFGPDNLLGNRGTYWEGKGFNRALQVMNIAEQQGDVARRNLILDAMKKRLELWFKPEDNAERYFHYNKSVGTVIGYPDEYGSAQEVNDHHFHYGYWIQGAAQVALRDPAWAAKDKWGGMVDLLVADIATPDRGNPMFPRLRNFDPYEGHAWAAGLAQFYDGNNQESSSEAINAWAALILWGEATGNKAVRDTGIYLYTHEVQSAEFYWFDLHKLVFPKDYLNTAAGIVWSNKFVHNTWWTEDPREIHGINFLPITTASVYLGRDPAYIKRNLATMDREFKKFISRDGKAPKDIWQDVILATLALADPAEALKQWNPEGSVEDGETRTHTYHWLQTLARFGKPRLDLSADTPLFAVFGNDGGATTYMAYNSSATPKKVMFSDGTELRLAPRAMGMKTIAAGAAKGKK</sequence>
<feature type="signal peptide" evidence="9">
    <location>
        <begin position="1"/>
        <end position="19"/>
    </location>
</feature>
<dbReference type="PANTHER" id="PTHR31983:SF0">
    <property type="entry name" value="GLUCAN ENDO-1,3-BETA-D-GLUCOSIDASE 2"/>
    <property type="match status" value="1"/>
</dbReference>
<dbReference type="PROSITE" id="PS52008">
    <property type="entry name" value="GH81"/>
    <property type="match status" value="1"/>
</dbReference>
<keyword evidence="12" id="KW-1185">Reference proteome</keyword>
<evidence type="ECO:0000256" key="8">
    <source>
        <dbReference type="ARBA" id="ARBA00023326"/>
    </source>
</evidence>
<comment type="caution">
    <text evidence="11">The sequence shown here is derived from an EMBL/GenBank/DDBJ whole genome shotgun (WGS) entry which is preliminary data.</text>
</comment>